<dbReference type="RefSeq" id="WP_188534531.1">
    <property type="nucleotide sequence ID" value="NZ_BMEQ01000003.1"/>
</dbReference>
<keyword evidence="4" id="KW-1185">Reference proteome</keyword>
<feature type="signal peptide" evidence="2">
    <location>
        <begin position="1"/>
        <end position="28"/>
    </location>
</feature>
<name>A0A917LPD0_9MICC</name>
<reference evidence="3" key="2">
    <citation type="submission" date="2020-09" db="EMBL/GenBank/DDBJ databases">
        <authorList>
            <person name="Sun Q."/>
            <person name="Zhou Y."/>
        </authorList>
    </citation>
    <scope>NUCLEOTIDE SEQUENCE</scope>
    <source>
        <strain evidence="3">CGMCC 1.12187</strain>
    </source>
</reference>
<dbReference type="EMBL" id="BMEQ01000003">
    <property type="protein sequence ID" value="GGG47849.1"/>
    <property type="molecule type" value="Genomic_DNA"/>
</dbReference>
<keyword evidence="1" id="KW-0812">Transmembrane</keyword>
<evidence type="ECO:0000256" key="2">
    <source>
        <dbReference type="SAM" id="SignalP"/>
    </source>
</evidence>
<feature type="transmembrane region" description="Helical" evidence="1">
    <location>
        <begin position="96"/>
        <end position="118"/>
    </location>
</feature>
<reference evidence="3" key="1">
    <citation type="journal article" date="2014" name="Int. J. Syst. Evol. Microbiol.">
        <title>Complete genome sequence of Corynebacterium casei LMG S-19264T (=DSM 44701T), isolated from a smear-ripened cheese.</title>
        <authorList>
            <consortium name="US DOE Joint Genome Institute (JGI-PGF)"/>
            <person name="Walter F."/>
            <person name="Albersmeier A."/>
            <person name="Kalinowski J."/>
            <person name="Ruckert C."/>
        </authorList>
    </citation>
    <scope>NUCLEOTIDE SEQUENCE</scope>
    <source>
        <strain evidence="3">CGMCC 1.12187</strain>
    </source>
</reference>
<keyword evidence="1" id="KW-1133">Transmembrane helix</keyword>
<dbReference type="Proteomes" id="UP000638848">
    <property type="component" value="Unassembled WGS sequence"/>
</dbReference>
<keyword evidence="1" id="KW-0472">Membrane</keyword>
<evidence type="ECO:0000313" key="4">
    <source>
        <dbReference type="Proteomes" id="UP000638848"/>
    </source>
</evidence>
<gene>
    <name evidence="3" type="ORF">GCM10011374_07830</name>
</gene>
<evidence type="ECO:0000313" key="3">
    <source>
        <dbReference type="EMBL" id="GGG47849.1"/>
    </source>
</evidence>
<proteinExistence type="predicted"/>
<evidence type="ECO:0000256" key="1">
    <source>
        <dbReference type="SAM" id="Phobius"/>
    </source>
</evidence>
<organism evidence="3 4">
    <name type="scientific">Kocuria dechangensis</name>
    <dbReference type="NCBI Taxonomy" id="1176249"/>
    <lineage>
        <taxon>Bacteria</taxon>
        <taxon>Bacillati</taxon>
        <taxon>Actinomycetota</taxon>
        <taxon>Actinomycetes</taxon>
        <taxon>Micrococcales</taxon>
        <taxon>Micrococcaceae</taxon>
        <taxon>Kocuria</taxon>
    </lineage>
</organism>
<comment type="caution">
    <text evidence="3">The sequence shown here is derived from an EMBL/GenBank/DDBJ whole genome shotgun (WGS) entry which is preliminary data.</text>
</comment>
<feature type="chain" id="PRO_5037218602" evidence="2">
    <location>
        <begin position="29"/>
        <end position="127"/>
    </location>
</feature>
<accession>A0A917LPD0</accession>
<dbReference type="AlphaFoldDB" id="A0A917LPD0"/>
<keyword evidence="2" id="KW-0732">Signal</keyword>
<protein>
    <submittedName>
        <fullName evidence="3">Uncharacterized protein</fullName>
    </submittedName>
</protein>
<sequence length="127" mass="12325">MRKDIRRGLCGLVLAAGTAASGSSAASAAEPAPWAGAAVHHQVLRAAAAPATAGDVRIAAGDVVNGAAATVVPGSPALREEVVRHGPVPPLSSPTLTALILLTALVGAGCATGGPAAADRERTPVRT</sequence>